<dbReference type="AlphaFoldDB" id="A0A5K3G2Y8"/>
<evidence type="ECO:0000313" key="2">
    <source>
        <dbReference type="WBParaSite" id="MCU_012473-RA"/>
    </source>
</evidence>
<sequence length="129" mass="14345">MTAVVSIKGCLPPLCVAMTNLGFKGHHSNAFVATNVEYPSPNRKKTGTTEQGFIDQSEARATRQTPSTRVLHAGRAAHYILLFSRVLLWLAAYLPRVPLERREIQDWLRPGGPTCLRPNPTPHHNTSPH</sequence>
<feature type="region of interest" description="Disordered" evidence="1">
    <location>
        <begin position="110"/>
        <end position="129"/>
    </location>
</feature>
<reference evidence="2" key="1">
    <citation type="submission" date="2019-11" db="UniProtKB">
        <authorList>
            <consortium name="WormBaseParasite"/>
        </authorList>
    </citation>
    <scope>IDENTIFICATION</scope>
</reference>
<evidence type="ECO:0000256" key="1">
    <source>
        <dbReference type="SAM" id="MobiDB-lite"/>
    </source>
</evidence>
<organism evidence="2">
    <name type="scientific">Mesocestoides corti</name>
    <name type="common">Flatworm</name>
    <dbReference type="NCBI Taxonomy" id="53468"/>
    <lineage>
        <taxon>Eukaryota</taxon>
        <taxon>Metazoa</taxon>
        <taxon>Spiralia</taxon>
        <taxon>Lophotrochozoa</taxon>
        <taxon>Platyhelminthes</taxon>
        <taxon>Cestoda</taxon>
        <taxon>Eucestoda</taxon>
        <taxon>Cyclophyllidea</taxon>
        <taxon>Mesocestoididae</taxon>
        <taxon>Mesocestoides</taxon>
    </lineage>
</organism>
<accession>A0A5K3G2Y8</accession>
<protein>
    <submittedName>
        <fullName evidence="2">Secreted protein</fullName>
    </submittedName>
</protein>
<name>A0A5K3G2Y8_MESCO</name>
<proteinExistence type="predicted"/>
<dbReference type="WBParaSite" id="MCU_012473-RA">
    <property type="protein sequence ID" value="MCU_012473-RA"/>
    <property type="gene ID" value="MCU_012473"/>
</dbReference>